<dbReference type="RefSeq" id="WP_094483451.1">
    <property type="nucleotide sequence ID" value="NZ_NOZR01000023.1"/>
</dbReference>
<evidence type="ECO:0000313" key="2">
    <source>
        <dbReference type="Proteomes" id="UP000216063"/>
    </source>
</evidence>
<sequence length="94" mass="10522">MKLFRNSYDRVVTVVAFMFSPGPTVGFLQDEAICAALVRELIAEARDGRPVAAAIRSGGLLLHNFAYRCVEVREIESVNGLPAFGWLQWRVPRE</sequence>
<evidence type="ECO:0000313" key="1">
    <source>
        <dbReference type="EMBL" id="OYN76236.1"/>
    </source>
</evidence>
<comment type="caution">
    <text evidence="1">The sequence shown here is derived from an EMBL/GenBank/DDBJ whole genome shotgun (WGS) entry which is preliminary data.</text>
</comment>
<protein>
    <submittedName>
        <fullName evidence="1">Uncharacterized protein</fullName>
    </submittedName>
</protein>
<proteinExistence type="predicted"/>
<dbReference type="OrthoDB" id="185352at1762"/>
<organism evidence="1 2">
    <name type="scientific">Mycolicibacterium sphagni</name>
    <dbReference type="NCBI Taxonomy" id="1786"/>
    <lineage>
        <taxon>Bacteria</taxon>
        <taxon>Bacillati</taxon>
        <taxon>Actinomycetota</taxon>
        <taxon>Actinomycetes</taxon>
        <taxon>Mycobacteriales</taxon>
        <taxon>Mycobacteriaceae</taxon>
        <taxon>Mycolicibacterium</taxon>
    </lineage>
</organism>
<reference evidence="1 2" key="1">
    <citation type="submission" date="2017-07" db="EMBL/GenBank/DDBJ databases">
        <title>The new phylogeny of genus Mycobacterium.</title>
        <authorList>
            <person name="Tortoli E."/>
            <person name="Trovato A."/>
            <person name="Cirillo D.M."/>
        </authorList>
    </citation>
    <scope>NUCLEOTIDE SEQUENCE [LARGE SCALE GENOMIC DNA]</scope>
    <source>
        <strain evidence="1 2">ATCC 33027</strain>
    </source>
</reference>
<dbReference type="EMBL" id="NOZR01000023">
    <property type="protein sequence ID" value="OYN76236.1"/>
    <property type="molecule type" value="Genomic_DNA"/>
</dbReference>
<dbReference type="Proteomes" id="UP000216063">
    <property type="component" value="Unassembled WGS sequence"/>
</dbReference>
<gene>
    <name evidence="1" type="ORF">CG716_23125</name>
</gene>
<accession>A0A255DA40</accession>
<keyword evidence="2" id="KW-1185">Reference proteome</keyword>
<dbReference type="AlphaFoldDB" id="A0A255DA40"/>
<name>A0A255DA40_9MYCO</name>